<dbReference type="Gene3D" id="3.30.160.250">
    <property type="match status" value="1"/>
</dbReference>
<dbReference type="InterPro" id="IPR035069">
    <property type="entry name" value="TTHA1013/TTHA0281-like"/>
</dbReference>
<evidence type="ECO:0000313" key="3">
    <source>
        <dbReference type="EMBL" id="VFK68143.1"/>
    </source>
</evidence>
<name>A0A450ZPP0_9GAMM</name>
<dbReference type="InterPro" id="IPR049389">
    <property type="entry name" value="TTHA0281-like"/>
</dbReference>
<organism evidence="1">
    <name type="scientific">Candidatus Kentrum sp. TUN</name>
    <dbReference type="NCBI Taxonomy" id="2126343"/>
    <lineage>
        <taxon>Bacteria</taxon>
        <taxon>Pseudomonadati</taxon>
        <taxon>Pseudomonadota</taxon>
        <taxon>Gammaproteobacteria</taxon>
        <taxon>Candidatus Kentrum</taxon>
    </lineage>
</organism>
<proteinExistence type="predicted"/>
<evidence type="ECO:0000313" key="2">
    <source>
        <dbReference type="EMBL" id="VFK59690.1"/>
    </source>
</evidence>
<dbReference type="Pfam" id="PF21748">
    <property type="entry name" value="UPF0150"/>
    <property type="match status" value="1"/>
</dbReference>
<reference evidence="1" key="1">
    <citation type="submission" date="2019-02" db="EMBL/GenBank/DDBJ databases">
        <authorList>
            <person name="Gruber-Vodicka R. H."/>
            <person name="Seah K. B. B."/>
        </authorList>
    </citation>
    <scope>NUCLEOTIDE SEQUENCE</scope>
    <source>
        <strain evidence="1">BECK_BY1</strain>
        <strain evidence="3">BECK_BY2</strain>
        <strain evidence="2">BECK_BY3</strain>
    </source>
</reference>
<dbReference type="EMBL" id="CAADFV010000180">
    <property type="protein sequence ID" value="VFK68143.1"/>
    <property type="molecule type" value="Genomic_DNA"/>
</dbReference>
<protein>
    <submittedName>
        <fullName evidence="1">Predicted nuclease of the RNAse H fold, HicB family</fullName>
    </submittedName>
</protein>
<dbReference type="AlphaFoldDB" id="A0A450ZPP0"/>
<dbReference type="EMBL" id="CAADFX010000037">
    <property type="protein sequence ID" value="VFK55802.1"/>
    <property type="molecule type" value="Genomic_DNA"/>
</dbReference>
<evidence type="ECO:0000313" key="1">
    <source>
        <dbReference type="EMBL" id="VFK55802.1"/>
    </source>
</evidence>
<sequence length="82" mass="9254">MLTQYLKTAMKHARYEILRDDGSFYGEIPECQGVYANAATLENCREELAEVLEDWLLFRVHHHLAIPPIEGIAPSVGKKIAA</sequence>
<gene>
    <name evidence="1" type="ORF">BECKTUN1418D_GA0071000_103720</name>
    <name evidence="3" type="ORF">BECKTUN1418E_GA0071001_11808</name>
    <name evidence="2" type="ORF">BECKTUN1418F_GA0071002_11847</name>
</gene>
<dbReference type="EMBL" id="CAADFY010000184">
    <property type="protein sequence ID" value="VFK59690.1"/>
    <property type="molecule type" value="Genomic_DNA"/>
</dbReference>
<accession>A0A450ZPP0</accession>
<dbReference type="SUPFAM" id="SSF143100">
    <property type="entry name" value="TTHA1013/TTHA0281-like"/>
    <property type="match status" value="1"/>
</dbReference>